<keyword evidence="1" id="KW-0732">Signal</keyword>
<dbReference type="EMBL" id="VTET01000009">
    <property type="protein sequence ID" value="TYS69381.1"/>
    <property type="molecule type" value="Genomic_DNA"/>
</dbReference>
<accession>A0A5D4T397</accession>
<protein>
    <submittedName>
        <fullName evidence="2">Uncharacterized protein</fullName>
    </submittedName>
</protein>
<evidence type="ECO:0000313" key="2">
    <source>
        <dbReference type="EMBL" id="TYS69381.1"/>
    </source>
</evidence>
<sequence length="190" mass="21023">MKKSILLLLSIVLIFSTISPSISSAIEKEEGAVSQKILEEVSATTDVDVSDVNLQTFEEDFDFLLQDPVFRLFEEHLLLSGQDVDNLETSVQGQWVPIAAAAIRLLTSKVGREGMTKGWALARPYVDKAIKAPNTYILEGAGGGGRIIQVRLRKTGAVVFRLDYFPIKTGGPNVLHYHIPPNLKNHYKVF</sequence>
<dbReference type="RefSeq" id="WP_148980234.1">
    <property type="nucleotide sequence ID" value="NZ_JBNILM010000008.1"/>
</dbReference>
<dbReference type="Proteomes" id="UP000324517">
    <property type="component" value="Unassembled WGS sequence"/>
</dbReference>
<dbReference type="OrthoDB" id="2943891at2"/>
<gene>
    <name evidence="2" type="ORF">FZC75_17705</name>
</gene>
<evidence type="ECO:0000313" key="3">
    <source>
        <dbReference type="Proteomes" id="UP000324517"/>
    </source>
</evidence>
<proteinExistence type="predicted"/>
<name>A0A5D4T397_9BACI</name>
<organism evidence="2 3">
    <name type="scientific">Sutcliffiella horikoshii</name>
    <dbReference type="NCBI Taxonomy" id="79883"/>
    <lineage>
        <taxon>Bacteria</taxon>
        <taxon>Bacillati</taxon>
        <taxon>Bacillota</taxon>
        <taxon>Bacilli</taxon>
        <taxon>Bacillales</taxon>
        <taxon>Bacillaceae</taxon>
        <taxon>Sutcliffiella</taxon>
    </lineage>
</organism>
<comment type="caution">
    <text evidence="2">The sequence shown here is derived from an EMBL/GenBank/DDBJ whole genome shotgun (WGS) entry which is preliminary data.</text>
</comment>
<feature type="signal peptide" evidence="1">
    <location>
        <begin position="1"/>
        <end position="25"/>
    </location>
</feature>
<dbReference type="AlphaFoldDB" id="A0A5D4T397"/>
<reference evidence="2 3" key="1">
    <citation type="submission" date="2019-08" db="EMBL/GenBank/DDBJ databases">
        <title>Bacillus genomes from the desert of Cuatro Cienegas, Coahuila.</title>
        <authorList>
            <person name="Olmedo-Alvarez G."/>
        </authorList>
    </citation>
    <scope>NUCLEOTIDE SEQUENCE [LARGE SCALE GENOMIC DNA]</scope>
    <source>
        <strain evidence="2 3">CH98b_3T</strain>
    </source>
</reference>
<feature type="chain" id="PRO_5023045415" evidence="1">
    <location>
        <begin position="26"/>
        <end position="190"/>
    </location>
</feature>
<evidence type="ECO:0000256" key="1">
    <source>
        <dbReference type="SAM" id="SignalP"/>
    </source>
</evidence>